<keyword evidence="2" id="KW-1185">Reference proteome</keyword>
<comment type="caution">
    <text evidence="1">The sequence shown here is derived from an EMBL/GenBank/DDBJ whole genome shotgun (WGS) entry which is preliminary data.</text>
</comment>
<reference evidence="1" key="1">
    <citation type="submission" date="2021-06" db="EMBL/GenBank/DDBJ databases">
        <authorList>
            <person name="Kallberg Y."/>
            <person name="Tangrot J."/>
            <person name="Rosling A."/>
        </authorList>
    </citation>
    <scope>NUCLEOTIDE SEQUENCE</scope>
    <source>
        <strain evidence="1">CL356</strain>
    </source>
</reference>
<dbReference type="Proteomes" id="UP000789525">
    <property type="component" value="Unassembled WGS sequence"/>
</dbReference>
<gene>
    <name evidence="1" type="ORF">ACOLOM_LOCUS3844</name>
</gene>
<organism evidence="1 2">
    <name type="scientific">Acaulospora colombiana</name>
    <dbReference type="NCBI Taxonomy" id="27376"/>
    <lineage>
        <taxon>Eukaryota</taxon>
        <taxon>Fungi</taxon>
        <taxon>Fungi incertae sedis</taxon>
        <taxon>Mucoromycota</taxon>
        <taxon>Glomeromycotina</taxon>
        <taxon>Glomeromycetes</taxon>
        <taxon>Diversisporales</taxon>
        <taxon>Acaulosporaceae</taxon>
        <taxon>Acaulospora</taxon>
    </lineage>
</organism>
<accession>A0ACA9LGE4</accession>
<evidence type="ECO:0000313" key="1">
    <source>
        <dbReference type="EMBL" id="CAG8525455.1"/>
    </source>
</evidence>
<dbReference type="EMBL" id="CAJVPT010005924">
    <property type="protein sequence ID" value="CAG8525455.1"/>
    <property type="molecule type" value="Genomic_DNA"/>
</dbReference>
<sequence length="265" mass="29419">VSRMAPVMIKRQLDEELGGLESGLQSTRSGEKPIDISAAHFDRTMSSANPGRYGQQSDSLLTFDHLPEMFRVARVTSNSCSNIGSIWRTPCLARGFSSPAVGRTKKLMPTIVANTSPRQLSSDASPPSPGATTSTQEERTAKTEKRPPVAWPQRPGQDPSELTAHLKKTAIQYPYSVPRNSNGCEDLLHTLSLFYEPSLETCALTLFAKALKDDLVATLFPDTRNNRFMNHRLATNIRVHHNRHVIIQGGQWAKQVQKWLLARGF</sequence>
<proteinExistence type="predicted"/>
<name>A0ACA9LGE4_9GLOM</name>
<protein>
    <submittedName>
        <fullName evidence="1">17379_t:CDS:1</fullName>
    </submittedName>
</protein>
<feature type="non-terminal residue" evidence="1">
    <location>
        <position position="1"/>
    </location>
</feature>
<evidence type="ECO:0000313" key="2">
    <source>
        <dbReference type="Proteomes" id="UP000789525"/>
    </source>
</evidence>